<sequence length="212" mass="24909">MIPERVVSLHFPKAGGSSLKIQLQEALGEQMVLDWGANPFSEYVEPTAVFPAGKRLVHGHFTAQRYSATDAFKFTFLRHPIDNLISIYFFWKNWPNFENVSVLHRFQRERPKLREFAQYDEMKNLMTKVFFNNYDMERFDFVGFHEDRMASFKRLSGELGLELDGSLHENRTKEDPEKLEIESDASLRADLSSILADDIRFYDKTRSLWSRL</sequence>
<dbReference type="InterPro" id="IPR027417">
    <property type="entry name" value="P-loop_NTPase"/>
</dbReference>
<protein>
    <recommendedName>
        <fullName evidence="3">Sulfotransferase family protein</fullName>
    </recommendedName>
</protein>
<organism evidence="1 2">
    <name type="scientific">Methylobacterium iners</name>
    <dbReference type="NCBI Taxonomy" id="418707"/>
    <lineage>
        <taxon>Bacteria</taxon>
        <taxon>Pseudomonadati</taxon>
        <taxon>Pseudomonadota</taxon>
        <taxon>Alphaproteobacteria</taxon>
        <taxon>Hyphomicrobiales</taxon>
        <taxon>Methylobacteriaceae</taxon>
        <taxon>Methylobacterium</taxon>
    </lineage>
</organism>
<evidence type="ECO:0008006" key="3">
    <source>
        <dbReference type="Google" id="ProtNLM"/>
    </source>
</evidence>
<dbReference type="Gene3D" id="3.40.50.300">
    <property type="entry name" value="P-loop containing nucleotide triphosphate hydrolases"/>
    <property type="match status" value="1"/>
</dbReference>
<evidence type="ECO:0000313" key="1">
    <source>
        <dbReference type="EMBL" id="GJD96638.1"/>
    </source>
</evidence>
<dbReference type="RefSeq" id="WP_238245732.1">
    <property type="nucleotide sequence ID" value="NZ_BPQP01000065.1"/>
</dbReference>
<comment type="caution">
    <text evidence="1">The sequence shown here is derived from an EMBL/GenBank/DDBJ whole genome shotgun (WGS) entry which is preliminary data.</text>
</comment>
<dbReference type="Proteomes" id="UP001055125">
    <property type="component" value="Unassembled WGS sequence"/>
</dbReference>
<name>A0ABQ4S0I5_9HYPH</name>
<reference evidence="1" key="1">
    <citation type="journal article" date="2021" name="Front. Microbiol.">
        <title>Comprehensive Comparative Genomics and Phenotyping of Methylobacterium Species.</title>
        <authorList>
            <person name="Alessa O."/>
            <person name="Ogura Y."/>
            <person name="Fujitani Y."/>
            <person name="Takami H."/>
            <person name="Hayashi T."/>
            <person name="Sahin N."/>
            <person name="Tani A."/>
        </authorList>
    </citation>
    <scope>NUCLEOTIDE SEQUENCE</scope>
    <source>
        <strain evidence="1">DSM 19015</strain>
    </source>
</reference>
<reference evidence="1" key="2">
    <citation type="submission" date="2021-08" db="EMBL/GenBank/DDBJ databases">
        <authorList>
            <person name="Tani A."/>
            <person name="Ola A."/>
            <person name="Ogura Y."/>
            <person name="Katsura K."/>
            <person name="Hayashi T."/>
        </authorList>
    </citation>
    <scope>NUCLEOTIDE SEQUENCE</scope>
    <source>
        <strain evidence="1">DSM 19015</strain>
    </source>
</reference>
<accession>A0ABQ4S0I5</accession>
<dbReference type="SUPFAM" id="SSF52540">
    <property type="entry name" value="P-loop containing nucleoside triphosphate hydrolases"/>
    <property type="match status" value="1"/>
</dbReference>
<dbReference type="EMBL" id="BPQP01000065">
    <property type="protein sequence ID" value="GJD96638.1"/>
    <property type="molecule type" value="Genomic_DNA"/>
</dbReference>
<keyword evidence="2" id="KW-1185">Reference proteome</keyword>
<evidence type="ECO:0000313" key="2">
    <source>
        <dbReference type="Proteomes" id="UP001055125"/>
    </source>
</evidence>
<gene>
    <name evidence="1" type="ORF">OCOJLMKI_3861</name>
</gene>
<proteinExistence type="predicted"/>